<keyword evidence="8" id="KW-0687">Ribonucleoprotein</keyword>
<sequence>MVTDGAATVTAPDGAHGVGAAELARLVERLRTAGCVFAEEEAELLASAAAERHPGAASPATRDDVRAARTAELEAMTAARVSGEPLETVVGWAHFAGRRILVDRGVFVPRRRTERLARAAARAARGRRRPVVVDLCCGSGAIAAVLADDVPGAVVHAADVDPVAVACAARNLAPRGAAVHRGDLLDALPGDLRGRIDVLVANVPYVPRAGLDLMPPEARLHEPEATRDGGVDGLDVLRRVARGSGPWLAPDGLLLVEVADAQVDAALSVVAGAGLEARVEPGDAGEADDGDDDAAEDHEDDGTRVVTGRRAR</sequence>
<dbReference type="NCBIfam" id="TIGR03704">
    <property type="entry name" value="PrmC_rel_meth"/>
    <property type="match status" value="1"/>
</dbReference>
<dbReference type="Proteomes" id="UP000195011">
    <property type="component" value="Unassembled WGS sequence"/>
</dbReference>
<accession>A0A251YFE3</accession>
<keyword evidence="8" id="KW-0689">Ribosomal protein</keyword>
<evidence type="ECO:0000256" key="5">
    <source>
        <dbReference type="ARBA" id="ARBA00048391"/>
    </source>
</evidence>
<protein>
    <recommendedName>
        <fullName evidence="1">peptide chain release factor N(5)-glutamine methyltransferase</fullName>
        <ecNumber evidence="1">2.1.1.297</ecNumber>
    </recommendedName>
</protein>
<feature type="compositionally biased region" description="Acidic residues" evidence="6">
    <location>
        <begin position="283"/>
        <end position="300"/>
    </location>
</feature>
<evidence type="ECO:0000256" key="6">
    <source>
        <dbReference type="SAM" id="MobiDB-lite"/>
    </source>
</evidence>
<dbReference type="InterPro" id="IPR007848">
    <property type="entry name" value="Small_mtfrase_dom"/>
</dbReference>
<keyword evidence="4" id="KW-0949">S-adenosyl-L-methionine</keyword>
<dbReference type="CDD" id="cd02440">
    <property type="entry name" value="AdoMet_MTases"/>
    <property type="match status" value="1"/>
</dbReference>
<dbReference type="GO" id="GO:0032259">
    <property type="term" value="P:methylation"/>
    <property type="evidence" value="ECO:0007669"/>
    <property type="project" value="UniProtKB-KW"/>
</dbReference>
<dbReference type="SUPFAM" id="SSF53335">
    <property type="entry name" value="S-adenosyl-L-methionine-dependent methyltransferases"/>
    <property type="match status" value="1"/>
</dbReference>
<dbReference type="EMBL" id="MDJY01000040">
    <property type="protein sequence ID" value="OUE22972.1"/>
    <property type="molecule type" value="Genomic_DNA"/>
</dbReference>
<evidence type="ECO:0000256" key="4">
    <source>
        <dbReference type="ARBA" id="ARBA00022691"/>
    </source>
</evidence>
<organism evidence="8 9">
    <name type="scientific">Clavibacter michiganensis</name>
    <dbReference type="NCBI Taxonomy" id="28447"/>
    <lineage>
        <taxon>Bacteria</taxon>
        <taxon>Bacillati</taxon>
        <taxon>Actinomycetota</taxon>
        <taxon>Actinomycetes</taxon>
        <taxon>Micrococcales</taxon>
        <taxon>Microbacteriaceae</taxon>
        <taxon>Clavibacter</taxon>
    </lineage>
</organism>
<proteinExistence type="predicted"/>
<evidence type="ECO:0000256" key="3">
    <source>
        <dbReference type="ARBA" id="ARBA00022679"/>
    </source>
</evidence>
<dbReference type="AlphaFoldDB" id="A0A251YFE3"/>
<evidence type="ECO:0000313" key="8">
    <source>
        <dbReference type="EMBL" id="OUE22972.1"/>
    </source>
</evidence>
<dbReference type="InterPro" id="IPR022446">
    <property type="entry name" value="MeTrfrase_put"/>
</dbReference>
<dbReference type="Pfam" id="PF05175">
    <property type="entry name" value="MTS"/>
    <property type="match status" value="1"/>
</dbReference>
<dbReference type="InterPro" id="IPR050320">
    <property type="entry name" value="N5-glutamine_MTase"/>
</dbReference>
<feature type="domain" description="Methyltransferase small" evidence="7">
    <location>
        <begin position="129"/>
        <end position="205"/>
    </location>
</feature>
<dbReference type="InterPro" id="IPR029063">
    <property type="entry name" value="SAM-dependent_MTases_sf"/>
</dbReference>
<dbReference type="Gene3D" id="1.10.8.10">
    <property type="entry name" value="DNA helicase RuvA subunit, C-terminal domain"/>
    <property type="match status" value="1"/>
</dbReference>
<name>A0A251YFE3_9MICO</name>
<dbReference type="PANTHER" id="PTHR18895:SF74">
    <property type="entry name" value="MTRF1L RELEASE FACTOR GLUTAMINE METHYLTRANSFERASE"/>
    <property type="match status" value="1"/>
</dbReference>
<evidence type="ECO:0000256" key="1">
    <source>
        <dbReference type="ARBA" id="ARBA00012771"/>
    </source>
</evidence>
<evidence type="ECO:0000313" key="9">
    <source>
        <dbReference type="Proteomes" id="UP000195011"/>
    </source>
</evidence>
<keyword evidence="3 8" id="KW-0808">Transferase</keyword>
<dbReference type="EC" id="2.1.1.297" evidence="1"/>
<dbReference type="PANTHER" id="PTHR18895">
    <property type="entry name" value="HEMK METHYLTRANSFERASE"/>
    <property type="match status" value="1"/>
</dbReference>
<evidence type="ECO:0000259" key="7">
    <source>
        <dbReference type="Pfam" id="PF05175"/>
    </source>
</evidence>
<comment type="caution">
    <text evidence="8">The sequence shown here is derived from an EMBL/GenBank/DDBJ whole genome shotgun (WGS) entry which is preliminary data.</text>
</comment>
<dbReference type="NCBIfam" id="TIGR00536">
    <property type="entry name" value="hemK_fam"/>
    <property type="match status" value="1"/>
</dbReference>
<dbReference type="GO" id="GO:0005840">
    <property type="term" value="C:ribosome"/>
    <property type="evidence" value="ECO:0007669"/>
    <property type="project" value="UniProtKB-KW"/>
</dbReference>
<comment type="catalytic activity">
    <reaction evidence="5">
        <text>L-glutaminyl-[peptide chain release factor] + S-adenosyl-L-methionine = N(5)-methyl-L-glutaminyl-[peptide chain release factor] + S-adenosyl-L-homocysteine + H(+)</text>
        <dbReference type="Rhea" id="RHEA:42896"/>
        <dbReference type="Rhea" id="RHEA-COMP:10271"/>
        <dbReference type="Rhea" id="RHEA-COMP:10272"/>
        <dbReference type="ChEBI" id="CHEBI:15378"/>
        <dbReference type="ChEBI" id="CHEBI:30011"/>
        <dbReference type="ChEBI" id="CHEBI:57856"/>
        <dbReference type="ChEBI" id="CHEBI:59789"/>
        <dbReference type="ChEBI" id="CHEBI:61891"/>
        <dbReference type="EC" id="2.1.1.297"/>
    </reaction>
</comment>
<dbReference type="GO" id="GO:0102559">
    <property type="term" value="F:peptide chain release factor N(5)-glutamine methyltransferase activity"/>
    <property type="evidence" value="ECO:0007669"/>
    <property type="project" value="UniProtKB-EC"/>
</dbReference>
<reference evidence="8 9" key="1">
    <citation type="submission" date="2016-08" db="EMBL/GenBank/DDBJ databases">
        <title>Genome sequence of Clavibacter michiganensis spp strain CFBP8017.</title>
        <authorList>
            <person name="Thapa S.P."/>
            <person name="Coaker G."/>
            <person name="Jacques M.-A."/>
        </authorList>
    </citation>
    <scope>NUCLEOTIDE SEQUENCE [LARGE SCALE GENOMIC DNA]</scope>
    <source>
        <strain evidence="8">CFBP8017</strain>
    </source>
</reference>
<dbReference type="InterPro" id="IPR004556">
    <property type="entry name" value="HemK-like"/>
</dbReference>
<feature type="region of interest" description="Disordered" evidence="6">
    <location>
        <begin position="278"/>
        <end position="312"/>
    </location>
</feature>
<gene>
    <name evidence="8" type="primary">prmB</name>
    <name evidence="8" type="ORF">BFL36_08300</name>
</gene>
<evidence type="ECO:0000256" key="2">
    <source>
        <dbReference type="ARBA" id="ARBA00022603"/>
    </source>
</evidence>
<dbReference type="Gene3D" id="3.40.50.150">
    <property type="entry name" value="Vaccinia Virus protein VP39"/>
    <property type="match status" value="1"/>
</dbReference>
<keyword evidence="2 8" id="KW-0489">Methyltransferase</keyword>